<keyword evidence="2" id="KW-1185">Reference proteome</keyword>
<proteinExistence type="predicted"/>
<dbReference type="eggNOG" id="COG3012">
    <property type="taxonomic scope" value="Bacteria"/>
</dbReference>
<dbReference type="AlphaFoldDB" id="C0QMF1"/>
<accession>C0QMF1</accession>
<name>C0QMF1_DESAH</name>
<organism evidence="1 2">
    <name type="scientific">Desulforapulum autotrophicum (strain ATCC 43914 / DSM 3382 / VKM B-1955 / HRM2)</name>
    <name type="common">Desulfobacterium autotrophicum</name>
    <dbReference type="NCBI Taxonomy" id="177437"/>
    <lineage>
        <taxon>Bacteria</taxon>
        <taxon>Pseudomonadati</taxon>
        <taxon>Thermodesulfobacteriota</taxon>
        <taxon>Desulfobacteria</taxon>
        <taxon>Desulfobacterales</taxon>
        <taxon>Desulfobacteraceae</taxon>
        <taxon>Desulforapulum</taxon>
    </lineage>
</organism>
<dbReference type="PANTHER" id="PTHR33747:SF1">
    <property type="entry name" value="ADENYLATE CYCLASE-ASSOCIATED CAP C-TERMINAL DOMAIN-CONTAINING PROTEIN"/>
    <property type="match status" value="1"/>
</dbReference>
<evidence type="ECO:0000313" key="1">
    <source>
        <dbReference type="EMBL" id="ACN16468.1"/>
    </source>
</evidence>
<protein>
    <submittedName>
        <fullName evidence="1">Reprotein translocase SecA</fullName>
    </submittedName>
</protein>
<dbReference type="Pfam" id="PF02810">
    <property type="entry name" value="SEC-C"/>
    <property type="match status" value="1"/>
</dbReference>
<dbReference type="Proteomes" id="UP000000442">
    <property type="component" value="Chromosome"/>
</dbReference>
<sequence length="312" mass="35609">MLFFMNENTGKVSLSFVKDGCEQNYECTFSACINPACTCRTIDIDLTPLPGQDNGSLPIPCRRVGIDLNGRKTYTSPPKKLLPEEKAFGDLLLSQLGDDDFQFLEMKHFAYKNKITETANINEIEGYFEYEEVERDGLMYAYNGVLPFGDQILVNVRGESYLIVDQFCLLPKCKCTDANLDLVPVGEDAMAADPWCSFRLTYAKKQWTGMEDFPPPIPLEEIRFAIEQQHPDFYKQLRTRHEKLKKIYLNNRRKNYLPPQPVKALKTGRNDPCPCGSGKKYKKCCLKSTPSVELPDSRMDISSFPFPGQFKL</sequence>
<dbReference type="STRING" id="177437.HRM2_33930"/>
<dbReference type="SUPFAM" id="SSF103642">
    <property type="entry name" value="Sec-C motif"/>
    <property type="match status" value="1"/>
</dbReference>
<gene>
    <name evidence="1" type="ordered locus">HRM2_33930</name>
</gene>
<dbReference type="Gene3D" id="3.10.450.50">
    <property type="match status" value="1"/>
</dbReference>
<dbReference type="InterPro" id="IPR004027">
    <property type="entry name" value="SEC_C_motif"/>
</dbReference>
<dbReference type="HOGENOM" id="CLU_890599_0_0_7"/>
<evidence type="ECO:0000313" key="2">
    <source>
        <dbReference type="Proteomes" id="UP000000442"/>
    </source>
</evidence>
<dbReference type="EMBL" id="CP001087">
    <property type="protein sequence ID" value="ACN16468.1"/>
    <property type="molecule type" value="Genomic_DNA"/>
</dbReference>
<dbReference type="PANTHER" id="PTHR33747">
    <property type="entry name" value="UPF0225 PROTEIN SCO1677"/>
    <property type="match status" value="1"/>
</dbReference>
<reference evidence="1 2" key="1">
    <citation type="journal article" date="2009" name="Environ. Microbiol.">
        <title>Genome sequence of Desulfobacterium autotrophicum HRM2, a marine sulfate reducer oxidizing organic carbon completely to carbon dioxide.</title>
        <authorList>
            <person name="Strittmatter A.W."/>
            <person name="Liesegang H."/>
            <person name="Rabus R."/>
            <person name="Decker I."/>
            <person name="Amann J."/>
            <person name="Andres S."/>
            <person name="Henne A."/>
            <person name="Fricke W.F."/>
            <person name="Martinez-Arias R."/>
            <person name="Bartels D."/>
            <person name="Goesmann A."/>
            <person name="Krause L."/>
            <person name="Puehler A."/>
            <person name="Klenk H.P."/>
            <person name="Richter M."/>
            <person name="Schuler M."/>
            <person name="Gloeckner F.O."/>
            <person name="Meyerdierks A."/>
            <person name="Gottschalk G."/>
            <person name="Amann R."/>
        </authorList>
    </citation>
    <scope>NUCLEOTIDE SEQUENCE [LARGE SCALE GENOMIC DNA]</scope>
    <source>
        <strain evidence="2">ATCC 43914 / DSM 3382 / HRM2</strain>
    </source>
</reference>
<dbReference type="KEGG" id="dat:HRM2_33930"/>